<dbReference type="GO" id="GO:0007165">
    <property type="term" value="P:signal transduction"/>
    <property type="evidence" value="ECO:0007669"/>
    <property type="project" value="InterPro"/>
</dbReference>
<dbReference type="InterPro" id="IPR027417">
    <property type="entry name" value="P-loop_NTPase"/>
</dbReference>
<name>A0A218WII4_PUNGR</name>
<dbReference type="PRINTS" id="PR00364">
    <property type="entry name" value="DISEASERSIST"/>
</dbReference>
<dbReference type="Gene3D" id="3.40.50.300">
    <property type="entry name" value="P-loop containing nucleotide triphosphate hydrolases"/>
    <property type="match status" value="2"/>
</dbReference>
<dbReference type="SUPFAM" id="SSF52058">
    <property type="entry name" value="L domain-like"/>
    <property type="match status" value="2"/>
</dbReference>
<evidence type="ECO:0000256" key="5">
    <source>
        <dbReference type="SAM" id="MobiDB-lite"/>
    </source>
</evidence>
<dbReference type="Gene3D" id="3.40.50.10140">
    <property type="entry name" value="Toll/interleukin-1 receptor homology (TIR) domain"/>
    <property type="match status" value="3"/>
</dbReference>
<evidence type="ECO:0000256" key="1">
    <source>
        <dbReference type="ARBA" id="ARBA00022614"/>
    </source>
</evidence>
<evidence type="ECO:0000259" key="6">
    <source>
        <dbReference type="PROSITE" id="PS50104"/>
    </source>
</evidence>
<feature type="region of interest" description="Disordered" evidence="5">
    <location>
        <begin position="1018"/>
        <end position="1037"/>
    </location>
</feature>
<dbReference type="SUPFAM" id="SSF52200">
    <property type="entry name" value="Toll/Interleukin receptor TIR domain"/>
    <property type="match status" value="3"/>
</dbReference>
<dbReference type="InterPro" id="IPR036390">
    <property type="entry name" value="WH_DNA-bd_sf"/>
</dbReference>
<dbReference type="InterPro" id="IPR003593">
    <property type="entry name" value="AAA+_ATPase"/>
</dbReference>
<keyword evidence="3" id="KW-0611">Plant defense</keyword>
<dbReference type="PANTHER" id="PTHR11017">
    <property type="entry name" value="LEUCINE-RICH REPEAT-CONTAINING PROTEIN"/>
    <property type="match status" value="1"/>
</dbReference>
<evidence type="ECO:0000256" key="2">
    <source>
        <dbReference type="ARBA" id="ARBA00022737"/>
    </source>
</evidence>
<dbReference type="Pfam" id="PF00931">
    <property type="entry name" value="NB-ARC"/>
    <property type="match status" value="2"/>
</dbReference>
<dbReference type="Gene3D" id="1.10.8.430">
    <property type="entry name" value="Helical domain of apoptotic protease-activating factors"/>
    <property type="match status" value="1"/>
</dbReference>
<dbReference type="InterPro" id="IPR042197">
    <property type="entry name" value="Apaf_helical"/>
</dbReference>
<keyword evidence="2" id="KW-0677">Repeat</keyword>
<dbReference type="Gene3D" id="3.80.10.10">
    <property type="entry name" value="Ribonuclease Inhibitor"/>
    <property type="match status" value="2"/>
</dbReference>
<dbReference type="FunFam" id="3.40.50.10140:FF:000007">
    <property type="entry name" value="Disease resistance protein (TIR-NBS-LRR class)"/>
    <property type="match status" value="1"/>
</dbReference>
<dbReference type="Pfam" id="PF23282">
    <property type="entry name" value="WHD_ROQ1"/>
    <property type="match status" value="4"/>
</dbReference>
<dbReference type="SUPFAM" id="SSF52047">
    <property type="entry name" value="RNI-like"/>
    <property type="match status" value="1"/>
</dbReference>
<gene>
    <name evidence="7" type="ORF">CDL15_Pgr013093</name>
</gene>
<dbReference type="GO" id="GO:0006952">
    <property type="term" value="P:defense response"/>
    <property type="evidence" value="ECO:0007669"/>
    <property type="project" value="UniProtKB-KW"/>
</dbReference>
<dbReference type="SUPFAM" id="SSF52540">
    <property type="entry name" value="P-loop containing nucleoside triphosphate hydrolases"/>
    <property type="match status" value="2"/>
</dbReference>
<feature type="domain" description="TIR" evidence="6">
    <location>
        <begin position="20"/>
        <end position="183"/>
    </location>
</feature>
<keyword evidence="1" id="KW-0433">Leucine-rich repeat</keyword>
<dbReference type="PROSITE" id="PS50104">
    <property type="entry name" value="TIR"/>
    <property type="match status" value="2"/>
</dbReference>
<keyword evidence="4" id="KW-0520">NAD</keyword>
<sequence>MRRGISNSSHTFQVNAEAGHEYEVFLSFRGPDNRNEFTDNLYHRLKDAGVQTFRDDEELRVGEEIGPELMRAIKQSKISIPIFSKGYASSKWCLKEVAEMMKHKDETKHMILPIFLDITPDEVQHQTGNFGEAFAQHKEKYNFKTVQEWRDALQKVVKLKGLELEKEANGGRKEIWQDTLKQLKKKPHMKVRDTLRISYDGLDREQQEIFVDIACFFIGTDARIVKPMWADSDFFPEVGIEILLLKSLIKITGDSKLWMHDQLRDLGREIVEQENYKEPRLRSRLWHSEVAMLVLERQPWEGMTKVEAISLEGYQFRSEDHCIEGDQFTHLTNLRILQLGEASLCGNFKRLLPDLRWLNWQFCNSNPMPPTNLDLKNLIVLNLSRSMVSEDWAGWSLMKDETKHVIISIFLDITPDEVKYQTGSYAKAFTQHEKNYDFETVQEWRNALQEVVKLKGFELKKEANGNEGKFIKKVLVRVLNCLKKPYLGVTDILVGVDDHVEAVKTLLELGKEGVQIVGIWGMGGIGKTTLAKVVYNQLLEKFESSCFLNDIRETSSQHKGLQYLQSKLLSDILNCKCEDFANTNEGTQELKNRLRGKKAIILLDDVDQVDQLKALAGDLAWFSPESRIIVTTREKTVLDLFRIKNIYEHTLLSEYQAFRLFCKHAFITGLPTPDFVYLSWDIVRTTGGHPLTLEVIGSSLSLENGRKDIWQGALEKLKKIPPSNVQEKLRLSYNGLDQEQQEIFLNIACSFIGTDARIACEISPKVGIEILLFKSLIRITDNGKLWMHDLLRDLGREIRMTKVEAISLEGYQFRSEDLCFKDDQFKNLPILRILLLDKANLSGNFERILLNLRWLSWHFCNFSPTLPTNLNLKNLIVLDLSRSMVSEDWAGWSLMKVSWSIASIGCSACNQSGQLAHAHASNCSDRPQQLMLCNFPYLTAPSELACNLTLSSVAHPLLPYTPSYFIIFIFSFRLQHPSILDLSLSDSLFPSRFPQFRRPRANFPSAVLPLFLSRSSHSSVDSPQNSQLNPAPSPDSKNTQLTALSFITHSSCFFVSTDARIAIPMWDDSEFSPKVGIDILLFKSLIRITDNKLWMHDLLRDLGRLIVIEENYKEPWLQSRLLCSEAVPYLLESQPQEEMTKVEAISLEGYQFRSEDFCFKDDRFKNLPNLRILLLDRASLSGNFEGILPNLRWLSWHFCNFSPKLPTNLNLKNLIVLDISRSMVSEDWAGWSLMKVAAKLKVLALTECRHLTRTPSFSAFPALEKLILRSCRKLVSVDPSIEQLSALVSLDIRDCMELEYLPQLGSTDTLTELLVDYEVFLSFRGLDDSEGFTDRLYHHLKDAGVHTLRDDGKLRVVEEIEPELMMAIKQSKIYIPILSKGYATWCLKEVAEMMKLEDETKHMIMPIFLDVMPDEVKYQTGSYAKAFTQHEKNYDFEFVQEWRNALQEVVKLKGLELKKEANGKHGELIKKVLARVINCLKKAYLDVNDILVGIDDHVEAVKTLLELGKEGIQIVGIWGMGGIGKTTLAKVVYNQLLEKFESSCFLNDIREISSQHKGLQCLQSKLLSDILNCERDVFANMNEVTQELKNRLRDKKVIILLDDVDEVDQLKALAGDLAWFGPRSRIIVTIREKTVLDLFRIKNIYELTRLSEYQAFELFCKHAFKEHSPTPDFVLGYCTLKKLKKEPPMKVPDKLRISYNGLSREQRKIFLDIPCFFIGKDARIAIPMWDDCEFFPEVGIEILLLKSLIKITDDTRLWMHDQLRDLGRVIVEEENYKEPWLRSTRWHSKVAMRVLEGQPQEGMTKVEAISLEGYQFRSEDLCFKDDQFKNLPNLRILLGDKASLSGNFEGIFTNLRWLSWHFCNFSPTLPTNLNLKNLIVLEEHGE</sequence>
<evidence type="ECO:0000313" key="8">
    <source>
        <dbReference type="Proteomes" id="UP000197138"/>
    </source>
</evidence>
<dbReference type="InterPro" id="IPR002182">
    <property type="entry name" value="NB-ARC"/>
</dbReference>
<dbReference type="InterPro" id="IPR044974">
    <property type="entry name" value="Disease_R_plants"/>
</dbReference>
<comment type="caution">
    <text evidence="7">The sequence shown here is derived from an EMBL/GenBank/DDBJ whole genome shotgun (WGS) entry which is preliminary data.</text>
</comment>
<dbReference type="SMART" id="SM00382">
    <property type="entry name" value="AAA"/>
    <property type="match status" value="2"/>
</dbReference>
<evidence type="ECO:0000313" key="7">
    <source>
        <dbReference type="EMBL" id="OWM72625.1"/>
    </source>
</evidence>
<dbReference type="Proteomes" id="UP000197138">
    <property type="component" value="Unassembled WGS sequence"/>
</dbReference>
<evidence type="ECO:0000256" key="4">
    <source>
        <dbReference type="ARBA" id="ARBA00023027"/>
    </source>
</evidence>
<dbReference type="GO" id="GO:0043531">
    <property type="term" value="F:ADP binding"/>
    <property type="evidence" value="ECO:0007669"/>
    <property type="project" value="InterPro"/>
</dbReference>
<dbReference type="SMART" id="SM00255">
    <property type="entry name" value="TIR"/>
    <property type="match status" value="2"/>
</dbReference>
<dbReference type="InterPro" id="IPR032675">
    <property type="entry name" value="LRR_dom_sf"/>
</dbReference>
<accession>A0A218WII4</accession>
<evidence type="ECO:0000256" key="3">
    <source>
        <dbReference type="ARBA" id="ARBA00022821"/>
    </source>
</evidence>
<dbReference type="PANTHER" id="PTHR11017:SF570">
    <property type="entry name" value="DISEASE RESISTANCE PROTEIN (TIR-NBS CLASS)-RELATED"/>
    <property type="match status" value="1"/>
</dbReference>
<dbReference type="InterPro" id="IPR035897">
    <property type="entry name" value="Toll_tir_struct_dom_sf"/>
</dbReference>
<dbReference type="InterPro" id="IPR058192">
    <property type="entry name" value="WHD_ROQ1-like"/>
</dbReference>
<organism evidence="7 8">
    <name type="scientific">Punica granatum</name>
    <name type="common">Pomegranate</name>
    <dbReference type="NCBI Taxonomy" id="22663"/>
    <lineage>
        <taxon>Eukaryota</taxon>
        <taxon>Viridiplantae</taxon>
        <taxon>Streptophyta</taxon>
        <taxon>Embryophyta</taxon>
        <taxon>Tracheophyta</taxon>
        <taxon>Spermatophyta</taxon>
        <taxon>Magnoliopsida</taxon>
        <taxon>eudicotyledons</taxon>
        <taxon>Gunneridae</taxon>
        <taxon>Pentapetalae</taxon>
        <taxon>rosids</taxon>
        <taxon>malvids</taxon>
        <taxon>Myrtales</taxon>
        <taxon>Lythraceae</taxon>
        <taxon>Punica</taxon>
    </lineage>
</organism>
<protein>
    <recommendedName>
        <fullName evidence="6">TIR domain-containing protein</fullName>
    </recommendedName>
</protein>
<dbReference type="SUPFAM" id="SSF46785">
    <property type="entry name" value="Winged helix' DNA-binding domain"/>
    <property type="match status" value="2"/>
</dbReference>
<dbReference type="Pfam" id="PF01582">
    <property type="entry name" value="TIR"/>
    <property type="match status" value="3"/>
</dbReference>
<dbReference type="EMBL" id="MTKT01004273">
    <property type="protein sequence ID" value="OWM72625.1"/>
    <property type="molecule type" value="Genomic_DNA"/>
</dbReference>
<reference evidence="8" key="1">
    <citation type="journal article" date="2017" name="Plant J.">
        <title>The pomegranate (Punica granatum L.) genome and the genomics of punicalagin biosynthesis.</title>
        <authorList>
            <person name="Qin G."/>
            <person name="Xu C."/>
            <person name="Ming R."/>
            <person name="Tang H."/>
            <person name="Guyot R."/>
            <person name="Kramer E.M."/>
            <person name="Hu Y."/>
            <person name="Yi X."/>
            <person name="Qi Y."/>
            <person name="Xu X."/>
            <person name="Gao Z."/>
            <person name="Pan H."/>
            <person name="Jian J."/>
            <person name="Tian Y."/>
            <person name="Yue Z."/>
            <person name="Xu Y."/>
        </authorList>
    </citation>
    <scope>NUCLEOTIDE SEQUENCE [LARGE SCALE GENOMIC DNA]</scope>
    <source>
        <strain evidence="8">cv. Dabenzi</strain>
    </source>
</reference>
<proteinExistence type="predicted"/>
<feature type="domain" description="TIR" evidence="6">
    <location>
        <begin position="1315"/>
        <end position="1480"/>
    </location>
</feature>
<dbReference type="InterPro" id="IPR000157">
    <property type="entry name" value="TIR_dom"/>
</dbReference>